<name>A0A5C3Q968_9AGAR</name>
<accession>A0A5C3Q968</accession>
<protein>
    <submittedName>
        <fullName evidence="2">Uncharacterized protein</fullName>
    </submittedName>
</protein>
<feature type="non-terminal residue" evidence="2">
    <location>
        <position position="141"/>
    </location>
</feature>
<gene>
    <name evidence="2" type="ORF">BDV98DRAFT_608110</name>
</gene>
<dbReference type="EMBL" id="ML178856">
    <property type="protein sequence ID" value="TFK96708.1"/>
    <property type="molecule type" value="Genomic_DNA"/>
</dbReference>
<reference evidence="2 3" key="1">
    <citation type="journal article" date="2019" name="Nat. Ecol. Evol.">
        <title>Megaphylogeny resolves global patterns of mushroom evolution.</title>
        <authorList>
            <person name="Varga T."/>
            <person name="Krizsan K."/>
            <person name="Foldi C."/>
            <person name="Dima B."/>
            <person name="Sanchez-Garcia M."/>
            <person name="Sanchez-Ramirez S."/>
            <person name="Szollosi G.J."/>
            <person name="Szarkandi J.G."/>
            <person name="Papp V."/>
            <person name="Albert L."/>
            <person name="Andreopoulos W."/>
            <person name="Angelini C."/>
            <person name="Antonin V."/>
            <person name="Barry K.W."/>
            <person name="Bougher N.L."/>
            <person name="Buchanan P."/>
            <person name="Buyck B."/>
            <person name="Bense V."/>
            <person name="Catcheside P."/>
            <person name="Chovatia M."/>
            <person name="Cooper J."/>
            <person name="Damon W."/>
            <person name="Desjardin D."/>
            <person name="Finy P."/>
            <person name="Geml J."/>
            <person name="Haridas S."/>
            <person name="Hughes K."/>
            <person name="Justo A."/>
            <person name="Karasinski D."/>
            <person name="Kautmanova I."/>
            <person name="Kiss B."/>
            <person name="Kocsube S."/>
            <person name="Kotiranta H."/>
            <person name="LaButti K.M."/>
            <person name="Lechner B.E."/>
            <person name="Liimatainen K."/>
            <person name="Lipzen A."/>
            <person name="Lukacs Z."/>
            <person name="Mihaltcheva S."/>
            <person name="Morgado L.N."/>
            <person name="Niskanen T."/>
            <person name="Noordeloos M.E."/>
            <person name="Ohm R.A."/>
            <person name="Ortiz-Santana B."/>
            <person name="Ovrebo C."/>
            <person name="Racz N."/>
            <person name="Riley R."/>
            <person name="Savchenko A."/>
            <person name="Shiryaev A."/>
            <person name="Soop K."/>
            <person name="Spirin V."/>
            <person name="Szebenyi C."/>
            <person name="Tomsovsky M."/>
            <person name="Tulloss R.E."/>
            <person name="Uehling J."/>
            <person name="Grigoriev I.V."/>
            <person name="Vagvolgyi C."/>
            <person name="Papp T."/>
            <person name="Martin F.M."/>
            <person name="Miettinen O."/>
            <person name="Hibbett D.S."/>
            <person name="Nagy L.G."/>
        </authorList>
    </citation>
    <scope>NUCLEOTIDE SEQUENCE [LARGE SCALE GENOMIC DNA]</scope>
    <source>
        <strain evidence="2 3">CBS 309.79</strain>
    </source>
</reference>
<feature type="chain" id="PRO_5023004975" evidence="1">
    <location>
        <begin position="19"/>
        <end position="141"/>
    </location>
</feature>
<proteinExistence type="predicted"/>
<evidence type="ECO:0000313" key="3">
    <source>
        <dbReference type="Proteomes" id="UP000305067"/>
    </source>
</evidence>
<sequence>MKFISAAIIFSAIATVSALVTPVAAEAGESIGQAPFVTLVDAPTGLTRDDLDALHAAIAAANITPADESSKATTYALYACSGPSFGGMCRWLVYDSLNSCNNVPSWFADTITSMDVFFTGVQCMIYDGYTCSVDIMGPVTY</sequence>
<keyword evidence="1" id="KW-0732">Signal</keyword>
<keyword evidence="3" id="KW-1185">Reference proteome</keyword>
<organism evidence="2 3">
    <name type="scientific">Pterulicium gracile</name>
    <dbReference type="NCBI Taxonomy" id="1884261"/>
    <lineage>
        <taxon>Eukaryota</taxon>
        <taxon>Fungi</taxon>
        <taxon>Dikarya</taxon>
        <taxon>Basidiomycota</taxon>
        <taxon>Agaricomycotina</taxon>
        <taxon>Agaricomycetes</taxon>
        <taxon>Agaricomycetidae</taxon>
        <taxon>Agaricales</taxon>
        <taxon>Pleurotineae</taxon>
        <taxon>Pterulaceae</taxon>
        <taxon>Pterulicium</taxon>
    </lineage>
</organism>
<evidence type="ECO:0000313" key="2">
    <source>
        <dbReference type="EMBL" id="TFK96708.1"/>
    </source>
</evidence>
<dbReference type="OrthoDB" id="2910287at2759"/>
<evidence type="ECO:0000256" key="1">
    <source>
        <dbReference type="SAM" id="SignalP"/>
    </source>
</evidence>
<dbReference type="AlphaFoldDB" id="A0A5C3Q968"/>
<dbReference type="Proteomes" id="UP000305067">
    <property type="component" value="Unassembled WGS sequence"/>
</dbReference>
<feature type="signal peptide" evidence="1">
    <location>
        <begin position="1"/>
        <end position="18"/>
    </location>
</feature>